<evidence type="ECO:0000256" key="4">
    <source>
        <dbReference type="ARBA" id="ARBA00022475"/>
    </source>
</evidence>
<dbReference type="InterPro" id="IPR006597">
    <property type="entry name" value="Sel1-like"/>
</dbReference>
<sequence>MKKWFFLVLFGCGLAQADMLDALKAYDDEDYATAKQQFAELLPLGNDVAAFNLGAMAYQGEGQEKDLSEALAYFMLAAELEHPQAKALLPDVVKNTTEQQLEQANQRYEQLKRSVVIVATDLDKPRDDSLPQPIKRVNPNYPVNAAKNGQFGYVKLRFLVDEKGQVTTVDTLDSYPENVFERASIRAVKRWRYQPSGQKHLFNVRLDYSLGDGVKVSAVEDTVAKYNLWDYAVAGSPQHQLALGMLLSLIEIQSHNSFWYNPELPLATAADFSIYKKRAELRPDFDGFWGYAVVRVAADGTITEQIKTEFEPRSEITDLVGLKLKGNVEADVYRLHRRSDVSAKGVTARPSIEASRTMSGFYWWEQAAKNGNKDAQRIMAAYDKQWEEYLLSQQDAEVMAWTGTRLILEGQRDQGIKLLEQAIAKNYKPAAEMKKQFM</sequence>
<organism evidence="13 14">
    <name type="scientific">Arsukibacterium indicum</name>
    <dbReference type="NCBI Taxonomy" id="2848612"/>
    <lineage>
        <taxon>Bacteria</taxon>
        <taxon>Pseudomonadati</taxon>
        <taxon>Pseudomonadota</taxon>
        <taxon>Gammaproteobacteria</taxon>
        <taxon>Chromatiales</taxon>
        <taxon>Chromatiaceae</taxon>
        <taxon>Arsukibacterium</taxon>
    </lineage>
</organism>
<reference evidence="13 14" key="1">
    <citation type="submission" date="2021-06" db="EMBL/GenBank/DDBJ databases">
        <title>Rheinheimera indica sp. nov., isolated from deep-sea sediment.</title>
        <authorList>
            <person name="Wang Z."/>
            <person name="Zhang X.-Y."/>
        </authorList>
    </citation>
    <scope>NUCLEOTIDE SEQUENCE [LARGE SCALE GENOMIC DNA]</scope>
    <source>
        <strain evidence="13 14">SM2107</strain>
    </source>
</reference>
<dbReference type="EMBL" id="JAHRID010000010">
    <property type="protein sequence ID" value="MBV2130978.1"/>
    <property type="molecule type" value="Genomic_DNA"/>
</dbReference>
<keyword evidence="9" id="KW-0472">Membrane</keyword>
<evidence type="ECO:0000256" key="10">
    <source>
        <dbReference type="SAM" id="Coils"/>
    </source>
</evidence>
<dbReference type="Pfam" id="PF03544">
    <property type="entry name" value="TonB_C"/>
    <property type="match status" value="1"/>
</dbReference>
<keyword evidence="5" id="KW-0997">Cell inner membrane</keyword>
<name>A0ABS6MQ67_9GAMM</name>
<feature type="coiled-coil region" evidence="10">
    <location>
        <begin position="94"/>
        <end position="121"/>
    </location>
</feature>
<evidence type="ECO:0000256" key="2">
    <source>
        <dbReference type="ARBA" id="ARBA00006555"/>
    </source>
</evidence>
<protein>
    <submittedName>
        <fullName evidence="13">TonB family protein</fullName>
    </submittedName>
</protein>
<dbReference type="PROSITE" id="PS52015">
    <property type="entry name" value="TONB_CTD"/>
    <property type="match status" value="1"/>
</dbReference>
<evidence type="ECO:0000256" key="3">
    <source>
        <dbReference type="ARBA" id="ARBA00022448"/>
    </source>
</evidence>
<comment type="subcellular location">
    <subcellularLocation>
        <location evidence="1">Cell inner membrane</location>
        <topology evidence="1">Single-pass membrane protein</topology>
        <orientation evidence="1">Periplasmic side</orientation>
    </subcellularLocation>
</comment>
<keyword evidence="3" id="KW-0813">Transport</keyword>
<evidence type="ECO:0000313" key="14">
    <source>
        <dbReference type="Proteomes" id="UP000704611"/>
    </source>
</evidence>
<evidence type="ECO:0000259" key="12">
    <source>
        <dbReference type="PROSITE" id="PS52015"/>
    </source>
</evidence>
<comment type="similarity">
    <text evidence="2">Belongs to the TonB family.</text>
</comment>
<comment type="caution">
    <text evidence="13">The sequence shown here is derived from an EMBL/GenBank/DDBJ whole genome shotgun (WGS) entry which is preliminary data.</text>
</comment>
<dbReference type="InterPro" id="IPR051045">
    <property type="entry name" value="TonB-dependent_transducer"/>
</dbReference>
<dbReference type="Proteomes" id="UP000704611">
    <property type="component" value="Unassembled WGS sequence"/>
</dbReference>
<keyword evidence="4" id="KW-1003">Cell membrane</keyword>
<feature type="chain" id="PRO_5046112830" evidence="11">
    <location>
        <begin position="18"/>
        <end position="438"/>
    </location>
</feature>
<dbReference type="PANTHER" id="PTHR33446:SF14">
    <property type="entry name" value="PROTEIN TONB"/>
    <property type="match status" value="1"/>
</dbReference>
<keyword evidence="14" id="KW-1185">Reference proteome</keyword>
<feature type="signal peptide" evidence="11">
    <location>
        <begin position="1"/>
        <end position="17"/>
    </location>
</feature>
<keyword evidence="8" id="KW-1133">Transmembrane helix</keyword>
<evidence type="ECO:0000256" key="6">
    <source>
        <dbReference type="ARBA" id="ARBA00022692"/>
    </source>
</evidence>
<keyword evidence="11" id="KW-0732">Signal</keyword>
<dbReference type="RefSeq" id="WP_217671287.1">
    <property type="nucleotide sequence ID" value="NZ_JAHRID010000010.1"/>
</dbReference>
<keyword evidence="6" id="KW-0812">Transmembrane</keyword>
<evidence type="ECO:0000256" key="11">
    <source>
        <dbReference type="SAM" id="SignalP"/>
    </source>
</evidence>
<dbReference type="InterPro" id="IPR006260">
    <property type="entry name" value="TonB/TolA_C"/>
</dbReference>
<dbReference type="NCBIfam" id="TIGR01352">
    <property type="entry name" value="tonB_Cterm"/>
    <property type="match status" value="1"/>
</dbReference>
<feature type="domain" description="TonB C-terminal" evidence="12">
    <location>
        <begin position="126"/>
        <end position="217"/>
    </location>
</feature>
<proteinExistence type="inferred from homology"/>
<evidence type="ECO:0000256" key="7">
    <source>
        <dbReference type="ARBA" id="ARBA00022927"/>
    </source>
</evidence>
<evidence type="ECO:0000256" key="9">
    <source>
        <dbReference type="ARBA" id="ARBA00023136"/>
    </source>
</evidence>
<keyword evidence="7" id="KW-0653">Protein transport</keyword>
<accession>A0ABS6MQ67</accession>
<evidence type="ECO:0000256" key="8">
    <source>
        <dbReference type="ARBA" id="ARBA00022989"/>
    </source>
</evidence>
<evidence type="ECO:0000256" key="5">
    <source>
        <dbReference type="ARBA" id="ARBA00022519"/>
    </source>
</evidence>
<dbReference type="SMART" id="SM00671">
    <property type="entry name" value="SEL1"/>
    <property type="match status" value="1"/>
</dbReference>
<dbReference type="PANTHER" id="PTHR33446">
    <property type="entry name" value="PROTEIN TONB-RELATED"/>
    <property type="match status" value="1"/>
</dbReference>
<dbReference type="InterPro" id="IPR037682">
    <property type="entry name" value="TonB_C"/>
</dbReference>
<gene>
    <name evidence="13" type="ORF">KQY15_17910</name>
</gene>
<evidence type="ECO:0000313" key="13">
    <source>
        <dbReference type="EMBL" id="MBV2130978.1"/>
    </source>
</evidence>
<evidence type="ECO:0000256" key="1">
    <source>
        <dbReference type="ARBA" id="ARBA00004383"/>
    </source>
</evidence>
<keyword evidence="10" id="KW-0175">Coiled coil</keyword>